<dbReference type="AlphaFoldDB" id="A0A811MFE5"/>
<proteinExistence type="predicted"/>
<evidence type="ECO:0000313" key="1">
    <source>
        <dbReference type="EMBL" id="CAD6203983.1"/>
    </source>
</evidence>
<protein>
    <submittedName>
        <fullName evidence="1">Uncharacterized protein</fullName>
    </submittedName>
</protein>
<comment type="caution">
    <text evidence="1">The sequence shown here is derived from an EMBL/GenBank/DDBJ whole genome shotgun (WGS) entry which is preliminary data.</text>
</comment>
<accession>A0A811MFE5</accession>
<sequence length="226" mass="24396">MDGDLIRMAGFVLVADMADVASAGLAGGVAAPEVVDVGADAPKIVSDGSRTDKCFKDKDVNCVAKALREYSGEAVSPTQVYNHLRKWRQKWARDHPKDAEFLNTPIRFYTEIETIFSSDMATGRYALGSSEPLGVNQANSVAAKIEGHGFTSATDVKYNTEVGEGSKATDLLTSTVGAKRKRANFSEDEMLMITNMSDAVNNVANALRETRPAHVDPALYLAVMEM</sequence>
<organism evidence="1 2">
    <name type="scientific">Miscanthus lutarioriparius</name>
    <dbReference type="NCBI Taxonomy" id="422564"/>
    <lineage>
        <taxon>Eukaryota</taxon>
        <taxon>Viridiplantae</taxon>
        <taxon>Streptophyta</taxon>
        <taxon>Embryophyta</taxon>
        <taxon>Tracheophyta</taxon>
        <taxon>Spermatophyta</taxon>
        <taxon>Magnoliopsida</taxon>
        <taxon>Liliopsida</taxon>
        <taxon>Poales</taxon>
        <taxon>Poaceae</taxon>
        <taxon>PACMAD clade</taxon>
        <taxon>Panicoideae</taxon>
        <taxon>Andropogonodae</taxon>
        <taxon>Andropogoneae</taxon>
        <taxon>Saccharinae</taxon>
        <taxon>Miscanthus</taxon>
    </lineage>
</organism>
<dbReference type="Proteomes" id="UP000604825">
    <property type="component" value="Unassembled WGS sequence"/>
</dbReference>
<keyword evidence="2" id="KW-1185">Reference proteome</keyword>
<evidence type="ECO:0000313" key="2">
    <source>
        <dbReference type="Proteomes" id="UP000604825"/>
    </source>
</evidence>
<dbReference type="EMBL" id="CAJGYO010000001">
    <property type="protein sequence ID" value="CAD6203983.1"/>
    <property type="molecule type" value="Genomic_DNA"/>
</dbReference>
<reference evidence="1" key="1">
    <citation type="submission" date="2020-10" db="EMBL/GenBank/DDBJ databases">
        <authorList>
            <person name="Han B."/>
            <person name="Lu T."/>
            <person name="Zhao Q."/>
            <person name="Huang X."/>
            <person name="Zhao Y."/>
        </authorList>
    </citation>
    <scope>NUCLEOTIDE SEQUENCE</scope>
</reference>
<gene>
    <name evidence="1" type="ORF">NCGR_LOCUS2099</name>
</gene>
<dbReference type="PANTHER" id="PTHR47127">
    <property type="entry name" value="10A19I.15"/>
    <property type="match status" value="1"/>
</dbReference>
<dbReference type="OrthoDB" id="686674at2759"/>
<name>A0A811MFE5_9POAL</name>